<evidence type="ECO:0000256" key="10">
    <source>
        <dbReference type="ARBA" id="ARBA00030458"/>
    </source>
</evidence>
<dbReference type="PANTHER" id="PTHR20996">
    <property type="entry name" value="NUCLEAR ENVELOPE PHOSPHATASE-REGULATORY SUBUNIT 1"/>
    <property type="match status" value="1"/>
</dbReference>
<evidence type="ECO:0000313" key="13">
    <source>
        <dbReference type="EMBL" id="CAD7624680.1"/>
    </source>
</evidence>
<evidence type="ECO:0000256" key="4">
    <source>
        <dbReference type="ARBA" id="ARBA00022490"/>
    </source>
</evidence>
<evidence type="ECO:0000256" key="1">
    <source>
        <dbReference type="ARBA" id="ARBA00004232"/>
    </source>
</evidence>
<evidence type="ECO:0000256" key="3">
    <source>
        <dbReference type="ARBA" id="ARBA00010998"/>
    </source>
</evidence>
<keyword evidence="9" id="KW-0539">Nucleus</keyword>
<accession>A0A7R9KJZ5</accession>
<protein>
    <recommendedName>
        <fullName evidence="10">Transmembrane protein 188</fullName>
    </recommendedName>
</protein>
<dbReference type="AlphaFoldDB" id="A0A7R9KJZ5"/>
<evidence type="ECO:0000256" key="8">
    <source>
        <dbReference type="ARBA" id="ARBA00023136"/>
    </source>
</evidence>
<dbReference type="GO" id="GO:0031965">
    <property type="term" value="C:nuclear membrane"/>
    <property type="evidence" value="ECO:0007669"/>
    <property type="project" value="UniProtKB-SubCell"/>
</dbReference>
<dbReference type="EMBL" id="OC857063">
    <property type="protein sequence ID" value="CAD7624680.1"/>
    <property type="molecule type" value="Genomic_DNA"/>
</dbReference>
<organism evidence="13">
    <name type="scientific">Medioppia subpectinata</name>
    <dbReference type="NCBI Taxonomy" id="1979941"/>
    <lineage>
        <taxon>Eukaryota</taxon>
        <taxon>Metazoa</taxon>
        <taxon>Ecdysozoa</taxon>
        <taxon>Arthropoda</taxon>
        <taxon>Chelicerata</taxon>
        <taxon>Arachnida</taxon>
        <taxon>Acari</taxon>
        <taxon>Acariformes</taxon>
        <taxon>Sarcoptiformes</taxon>
        <taxon>Oribatida</taxon>
        <taxon>Brachypylina</taxon>
        <taxon>Oppioidea</taxon>
        <taxon>Oppiidae</taxon>
        <taxon>Medioppia</taxon>
    </lineage>
</organism>
<comment type="similarity">
    <text evidence="3">Belongs to the CNEP1R1 family.</text>
</comment>
<keyword evidence="14" id="KW-1185">Reference proteome</keyword>
<feature type="chain" id="PRO_5035591816" description="Transmembrane protein 188" evidence="12">
    <location>
        <begin position="18"/>
        <end position="97"/>
    </location>
</feature>
<evidence type="ECO:0000256" key="9">
    <source>
        <dbReference type="ARBA" id="ARBA00023242"/>
    </source>
</evidence>
<evidence type="ECO:0000256" key="5">
    <source>
        <dbReference type="ARBA" id="ARBA00022692"/>
    </source>
</evidence>
<evidence type="ECO:0000313" key="14">
    <source>
        <dbReference type="Proteomes" id="UP000759131"/>
    </source>
</evidence>
<feature type="transmembrane region" description="Helical" evidence="11">
    <location>
        <begin position="35"/>
        <end position="56"/>
    </location>
</feature>
<dbReference type="Proteomes" id="UP000759131">
    <property type="component" value="Unassembled WGS sequence"/>
</dbReference>
<gene>
    <name evidence="13" type="ORF">OSB1V03_LOCUS5121</name>
</gene>
<keyword evidence="12" id="KW-0732">Signal</keyword>
<proteinExistence type="inferred from homology"/>
<evidence type="ECO:0000256" key="2">
    <source>
        <dbReference type="ARBA" id="ARBA00004496"/>
    </source>
</evidence>
<dbReference type="InterPro" id="IPR019168">
    <property type="entry name" value="NEP1-R1"/>
</dbReference>
<evidence type="ECO:0000256" key="6">
    <source>
        <dbReference type="ARBA" id="ARBA00022989"/>
    </source>
</evidence>
<feature type="signal peptide" evidence="12">
    <location>
        <begin position="1"/>
        <end position="17"/>
    </location>
</feature>
<evidence type="ECO:0000256" key="12">
    <source>
        <dbReference type="SAM" id="SignalP"/>
    </source>
</evidence>
<evidence type="ECO:0000256" key="11">
    <source>
        <dbReference type="SAM" id="Phobius"/>
    </source>
</evidence>
<dbReference type="GO" id="GO:0005737">
    <property type="term" value="C:cytoplasm"/>
    <property type="evidence" value="ECO:0007669"/>
    <property type="project" value="UniProtKB-SubCell"/>
</dbReference>
<dbReference type="GO" id="GO:0071595">
    <property type="term" value="C:Nem1-Spo7 phosphatase complex"/>
    <property type="evidence" value="ECO:0007669"/>
    <property type="project" value="InterPro"/>
</dbReference>
<keyword evidence="8 11" id="KW-0472">Membrane</keyword>
<keyword evidence="5 11" id="KW-0812">Transmembrane</keyword>
<dbReference type="GO" id="GO:0006629">
    <property type="term" value="P:lipid metabolic process"/>
    <property type="evidence" value="ECO:0007669"/>
    <property type="project" value="UniProtKB-KW"/>
</dbReference>
<keyword evidence="6 11" id="KW-1133">Transmembrane helix</keyword>
<comment type="subcellular location">
    <subcellularLocation>
        <location evidence="2">Cytoplasm</location>
    </subcellularLocation>
    <subcellularLocation>
        <location evidence="1">Nucleus membrane</location>
        <topology evidence="1">Multi-pass membrane protein</topology>
    </subcellularLocation>
</comment>
<dbReference type="OrthoDB" id="5786980at2759"/>
<dbReference type="PANTHER" id="PTHR20996:SF1">
    <property type="entry name" value="NUCLEAR ENVELOPE PHOSPHATASE-REGULATORY SUBUNIT 1"/>
    <property type="match status" value="1"/>
</dbReference>
<dbReference type="EMBL" id="CAJPIZ010002488">
    <property type="protein sequence ID" value="CAG2105110.1"/>
    <property type="molecule type" value="Genomic_DNA"/>
</dbReference>
<keyword evidence="4" id="KW-0963">Cytoplasm</keyword>
<name>A0A7R9KJZ5_9ACAR</name>
<evidence type="ECO:0000256" key="7">
    <source>
        <dbReference type="ARBA" id="ARBA00023098"/>
    </source>
</evidence>
<keyword evidence="7" id="KW-0443">Lipid metabolism</keyword>
<dbReference type="Pfam" id="PF09771">
    <property type="entry name" value="Tmemb_18A"/>
    <property type="match status" value="1"/>
</dbReference>
<sequence>MWRIVLFGMSLATLVGGLQWVLDPITSQVPFVHSLFNHLFFTFSCLLLTALFMFGVHRKVVTPQIVVSRVKQVLQDFNMSCDDCGRLILKPHSRPSN</sequence>
<reference evidence="13" key="1">
    <citation type="submission" date="2020-11" db="EMBL/GenBank/DDBJ databases">
        <authorList>
            <person name="Tran Van P."/>
        </authorList>
    </citation>
    <scope>NUCLEOTIDE SEQUENCE</scope>
</reference>